<sequence>MLMWDRQITQTALGETIGMNQSHLGKRLRGNLSWSATQLTTIAAALKTSVAYLMGEVDDPTWCAPRDLNPEPID</sequence>
<accession>U3PC27</accession>
<dbReference type="InterPro" id="IPR010982">
    <property type="entry name" value="Lambda_DNA-bd_dom_sf"/>
</dbReference>
<dbReference type="Proteomes" id="UP000016743">
    <property type="component" value="Chromosome"/>
</dbReference>
<evidence type="ECO:0000313" key="2">
    <source>
        <dbReference type="EMBL" id="AGW41068.1"/>
    </source>
</evidence>
<dbReference type="InterPro" id="IPR013975">
    <property type="entry name" value="Tscrpt_reg_BetR_N"/>
</dbReference>
<dbReference type="SUPFAM" id="SSF47413">
    <property type="entry name" value="lambda repressor-like DNA-binding domains"/>
    <property type="match status" value="1"/>
</dbReference>
<reference evidence="2 3" key="1">
    <citation type="journal article" date="2013" name="Genome Announc.">
        <title>Complete Genome Sequence of Leifsonia xyli subsp. cynodontis Strain DSM46306, a Gram-Positive Bacterial Pathogen of Grasses.</title>
        <authorList>
            <person name="Monteiro-Vitorello C.B."/>
            <person name="Zerillo M.M."/>
            <person name="Van Sluys M.A."/>
            <person name="Camargo L.E."/>
            <person name="Kitajima J.P."/>
        </authorList>
    </citation>
    <scope>NUCLEOTIDE SEQUENCE [LARGE SCALE GENOMIC DNA]</scope>
    <source>
        <strain evidence="2 3">DSM 46306</strain>
    </source>
</reference>
<dbReference type="Gene3D" id="1.10.260.40">
    <property type="entry name" value="lambda repressor-like DNA-binding domains"/>
    <property type="match status" value="1"/>
</dbReference>
<dbReference type="PROSITE" id="PS50943">
    <property type="entry name" value="HTH_CROC1"/>
    <property type="match status" value="1"/>
</dbReference>
<dbReference type="HOGENOM" id="CLU_2683344_0_0_11"/>
<dbReference type="STRING" id="1389489.O159_09350"/>
<keyword evidence="3" id="KW-1185">Reference proteome</keyword>
<name>U3PC27_LEIXC</name>
<gene>
    <name evidence="2" type="ORF">O159_09350</name>
</gene>
<dbReference type="InterPro" id="IPR001387">
    <property type="entry name" value="Cro/C1-type_HTH"/>
</dbReference>
<dbReference type="KEGG" id="lxy:O159_09350"/>
<dbReference type="EMBL" id="CP006734">
    <property type="protein sequence ID" value="AGW41068.1"/>
    <property type="molecule type" value="Genomic_DNA"/>
</dbReference>
<protein>
    <recommendedName>
        <fullName evidence="1">HTH cro/C1-type domain-containing protein</fullName>
    </recommendedName>
</protein>
<evidence type="ECO:0000259" key="1">
    <source>
        <dbReference type="PROSITE" id="PS50943"/>
    </source>
</evidence>
<dbReference type="GO" id="GO:0003677">
    <property type="term" value="F:DNA binding"/>
    <property type="evidence" value="ECO:0007669"/>
    <property type="project" value="InterPro"/>
</dbReference>
<dbReference type="CDD" id="cd00093">
    <property type="entry name" value="HTH_XRE"/>
    <property type="match status" value="1"/>
</dbReference>
<dbReference type="Pfam" id="PF08667">
    <property type="entry name" value="BetR"/>
    <property type="match status" value="1"/>
</dbReference>
<feature type="domain" description="HTH cro/C1-type" evidence="1">
    <location>
        <begin position="6"/>
        <end position="53"/>
    </location>
</feature>
<proteinExistence type="predicted"/>
<evidence type="ECO:0000313" key="3">
    <source>
        <dbReference type="Proteomes" id="UP000016743"/>
    </source>
</evidence>
<dbReference type="AlphaFoldDB" id="U3PC27"/>
<organism evidence="2 3">
    <name type="scientific">Leifsonia xyli subsp. cynodontis DSM 46306</name>
    <dbReference type="NCBI Taxonomy" id="1389489"/>
    <lineage>
        <taxon>Bacteria</taxon>
        <taxon>Bacillati</taxon>
        <taxon>Actinomycetota</taxon>
        <taxon>Actinomycetes</taxon>
        <taxon>Micrococcales</taxon>
        <taxon>Microbacteriaceae</taxon>
        <taxon>Leifsonia</taxon>
    </lineage>
</organism>